<organism evidence="1 2">
    <name type="scientific">Burkholderia mayonis</name>
    <dbReference type="NCBI Taxonomy" id="1385591"/>
    <lineage>
        <taxon>Bacteria</taxon>
        <taxon>Pseudomonadati</taxon>
        <taxon>Pseudomonadota</taxon>
        <taxon>Betaproteobacteria</taxon>
        <taxon>Burkholderiales</taxon>
        <taxon>Burkholderiaceae</taxon>
        <taxon>Burkholderia</taxon>
        <taxon>pseudomallei group</taxon>
    </lineage>
</organism>
<dbReference type="AlphaFoldDB" id="A0A1B4FUK6"/>
<accession>A0A1B4FUK6</accession>
<gene>
    <name evidence="1" type="ORF">WS71_08620</name>
</gene>
<reference evidence="1 2" key="1">
    <citation type="submission" date="2015-12" db="EMBL/GenBank/DDBJ databases">
        <title>Diversity of Burkholderia near neighbor genomes.</title>
        <authorList>
            <person name="Sahl J."/>
            <person name="Wagner D."/>
            <person name="Keim P."/>
        </authorList>
    </citation>
    <scope>NUCLEOTIDE SEQUENCE [LARGE SCALE GENOMIC DNA]</scope>
    <source>
        <strain evidence="1 2">BDU8</strain>
    </source>
</reference>
<sequence>MSASADIDAAVAKQYNGFGRFGELAQLARLFDRAFLTAVRDAFLSTTHPAESLQISMGWIDKKPYADMQPYGAVDCYANTITRPVELGDAAIFVIEAFTRDRRITLRRGRGLIVQAKAAPGAQRPKVPVTSLSLSNPDASANKELALLSAWPKFDLHRANARREPLGTFAVPGTPHAPSYGWYAAAPSRKSTGWNTNGLWPSRWMCGPAIQNAPCDTTFGEMLVALFNGSTSQGVEVGAPCYPTSGRYAAIHHANDGSPAATDWDRLCTTLIELPRKKLEVPSGAHGALASIPYVPGLASAISNSAIGHSVACAVWKQRYPVVVIHRTRPD</sequence>
<proteinExistence type="predicted"/>
<protein>
    <submittedName>
        <fullName evidence="1">Uncharacterized protein</fullName>
    </submittedName>
</protein>
<evidence type="ECO:0000313" key="2">
    <source>
        <dbReference type="Proteomes" id="UP000067711"/>
    </source>
</evidence>
<dbReference type="EMBL" id="CP013388">
    <property type="protein sequence ID" value="AOJ07360.1"/>
    <property type="molecule type" value="Genomic_DNA"/>
</dbReference>
<dbReference type="Proteomes" id="UP000067711">
    <property type="component" value="Chromosome 2"/>
</dbReference>
<name>A0A1B4FUK6_9BURK</name>
<evidence type="ECO:0000313" key="1">
    <source>
        <dbReference type="EMBL" id="AOJ07360.1"/>
    </source>
</evidence>